<feature type="non-terminal residue" evidence="4">
    <location>
        <position position="1"/>
    </location>
</feature>
<organism evidence="4 5">
    <name type="scientific">Thelonectria olida</name>
    <dbReference type="NCBI Taxonomy" id="1576542"/>
    <lineage>
        <taxon>Eukaryota</taxon>
        <taxon>Fungi</taxon>
        <taxon>Dikarya</taxon>
        <taxon>Ascomycota</taxon>
        <taxon>Pezizomycotina</taxon>
        <taxon>Sordariomycetes</taxon>
        <taxon>Hypocreomycetidae</taxon>
        <taxon>Hypocreales</taxon>
        <taxon>Nectriaceae</taxon>
        <taxon>Thelonectria</taxon>
    </lineage>
</organism>
<dbReference type="SUPFAM" id="SSF48403">
    <property type="entry name" value="Ankyrin repeat"/>
    <property type="match status" value="3"/>
</dbReference>
<keyword evidence="5" id="KW-1185">Reference proteome</keyword>
<proteinExistence type="predicted"/>
<dbReference type="Proteomes" id="UP000777438">
    <property type="component" value="Unassembled WGS sequence"/>
</dbReference>
<dbReference type="Gene3D" id="1.25.40.20">
    <property type="entry name" value="Ankyrin repeat-containing domain"/>
    <property type="match status" value="5"/>
</dbReference>
<protein>
    <submittedName>
        <fullName evidence="4">Ankyrin repeat-containing domain protein</fullName>
    </submittedName>
</protein>
<keyword evidence="2 3" id="KW-0040">ANK repeat</keyword>
<reference evidence="4 5" key="1">
    <citation type="journal article" date="2021" name="Nat. Commun.">
        <title>Genetic determinants of endophytism in the Arabidopsis root mycobiome.</title>
        <authorList>
            <person name="Mesny F."/>
            <person name="Miyauchi S."/>
            <person name="Thiergart T."/>
            <person name="Pickel B."/>
            <person name="Atanasova L."/>
            <person name="Karlsson M."/>
            <person name="Huettel B."/>
            <person name="Barry K.W."/>
            <person name="Haridas S."/>
            <person name="Chen C."/>
            <person name="Bauer D."/>
            <person name="Andreopoulos W."/>
            <person name="Pangilinan J."/>
            <person name="LaButti K."/>
            <person name="Riley R."/>
            <person name="Lipzen A."/>
            <person name="Clum A."/>
            <person name="Drula E."/>
            <person name="Henrissat B."/>
            <person name="Kohler A."/>
            <person name="Grigoriev I.V."/>
            <person name="Martin F.M."/>
            <person name="Hacquard S."/>
        </authorList>
    </citation>
    <scope>NUCLEOTIDE SEQUENCE [LARGE SCALE GENOMIC DNA]</scope>
    <source>
        <strain evidence="4 5">MPI-CAGE-CH-0241</strain>
    </source>
</reference>
<dbReference type="PANTHER" id="PTHR24123">
    <property type="entry name" value="ANKYRIN REPEAT-CONTAINING"/>
    <property type="match status" value="1"/>
</dbReference>
<name>A0A9P8W1R4_9HYPO</name>
<evidence type="ECO:0000256" key="2">
    <source>
        <dbReference type="ARBA" id="ARBA00023043"/>
    </source>
</evidence>
<dbReference type="OrthoDB" id="21416at2759"/>
<dbReference type="InterPro" id="IPR051165">
    <property type="entry name" value="Multifunctional_ANK_Repeat"/>
</dbReference>
<comment type="caution">
    <text evidence="4">The sequence shown here is derived from an EMBL/GenBank/DDBJ whole genome shotgun (WGS) entry which is preliminary data.</text>
</comment>
<dbReference type="SMART" id="SM00248">
    <property type="entry name" value="ANK"/>
    <property type="match status" value="12"/>
</dbReference>
<evidence type="ECO:0000256" key="3">
    <source>
        <dbReference type="PROSITE-ProRule" id="PRU00023"/>
    </source>
</evidence>
<dbReference type="PROSITE" id="PS50297">
    <property type="entry name" value="ANK_REP_REGION"/>
    <property type="match status" value="1"/>
</dbReference>
<evidence type="ECO:0000313" key="5">
    <source>
        <dbReference type="Proteomes" id="UP000777438"/>
    </source>
</evidence>
<gene>
    <name evidence="4" type="ORF">B0T10DRAFT_407360</name>
</gene>
<dbReference type="InterPro" id="IPR002110">
    <property type="entry name" value="Ankyrin_rpt"/>
</dbReference>
<evidence type="ECO:0000256" key="1">
    <source>
        <dbReference type="ARBA" id="ARBA00022737"/>
    </source>
</evidence>
<dbReference type="AlphaFoldDB" id="A0A9P8W1R4"/>
<dbReference type="InterPro" id="IPR036770">
    <property type="entry name" value="Ankyrin_rpt-contain_sf"/>
</dbReference>
<accession>A0A9P8W1R4</accession>
<dbReference type="EMBL" id="JAGPYM010000015">
    <property type="protein sequence ID" value="KAH6887045.1"/>
    <property type="molecule type" value="Genomic_DNA"/>
</dbReference>
<feature type="repeat" description="ANK" evidence="3">
    <location>
        <begin position="290"/>
        <end position="333"/>
    </location>
</feature>
<dbReference type="Pfam" id="PF13637">
    <property type="entry name" value="Ank_4"/>
    <property type="match status" value="1"/>
</dbReference>
<sequence length="780" mass="86943">YWPGYGDPTPEIRKTSFPGVTSIVRMLLDANADVAVVDKHGFTALDVALQKGCPEAAEALGADDKLFALATEKLERDERTARQAAQIRQYMRTQIMLMQPRSSLDILGQDQVIFHHILEKPWLYLELLTCEDAAKMINQGFKAIQGFDNNLENESYYAVLAELMKPGHSLLVERVPDLVRHYSDHISLEVMRKKEKELQNSGKLSPCFTEPFTALQLACKSEEPNMQTVQVLVEKLHVRVNEPPALRPPHFSFLTGKALHLLAEADNWWQLEAMRYLLANGADVNARNEDGQTPLHIAARGVLFDVCRLKGYWRHAAVRILLANGADITILDHLGNPPLHNSSGAPDIMRELLRNGADMAAGAESPLFSAIHDQNLAALKILLDHGLSVNTLFKGRHCRDLHWALKNERNVYALLCASFGGKLNTHVKNSVPLLRCLVERGADLYLPLSDTETLIHFLFEHADHEVLDALLQEPCASRIDFNRHDQRGRTVLMSACSWQEVLPGYRTGGHFYHSGTKPTGPPLRILDLGADATLVDDEGKSALHHLLDNPRVPDEVVAQFINREEVAPTLSTRSKDGFLPFHCALRTLRPGICDLLISKGASLFEPDPNGLTTLHHIATQWYQLSRPTTVGDDVRMEFELPGEYFDGCLGLWQRFLAEGGSVNAADNDGNTPLHEYLLSRDKLKRRGDSGVCHLDHYEKFFPPSSDVDVFAANHAGDTALHVIARRDKAHNRDSEHDKALFRAMMDKGLDPLKEDARGRSALDVASACDKDDIVGMLGRG</sequence>
<dbReference type="Pfam" id="PF12796">
    <property type="entry name" value="Ank_2"/>
    <property type="match status" value="1"/>
</dbReference>
<keyword evidence="1" id="KW-0677">Repeat</keyword>
<dbReference type="PROSITE" id="PS50088">
    <property type="entry name" value="ANK_REPEAT"/>
    <property type="match status" value="1"/>
</dbReference>
<evidence type="ECO:0000313" key="4">
    <source>
        <dbReference type="EMBL" id="KAH6887045.1"/>
    </source>
</evidence>
<dbReference type="PANTHER" id="PTHR24123:SF33">
    <property type="entry name" value="PROTEIN HOS4"/>
    <property type="match status" value="1"/>
</dbReference>